<dbReference type="SMART" id="SM00250">
    <property type="entry name" value="PLEC"/>
    <property type="match status" value="25"/>
</dbReference>
<feature type="region of interest" description="Disordered" evidence="4">
    <location>
        <begin position="957"/>
        <end position="1025"/>
    </location>
</feature>
<evidence type="ECO:0000313" key="6">
    <source>
        <dbReference type="RefSeq" id="XP_013786395.2"/>
    </source>
</evidence>
<dbReference type="Pfam" id="PF00435">
    <property type="entry name" value="Spectrin"/>
    <property type="match status" value="2"/>
</dbReference>
<reference evidence="6" key="1">
    <citation type="submission" date="2025-08" db="UniProtKB">
        <authorList>
            <consortium name="RefSeq"/>
        </authorList>
    </citation>
    <scope>IDENTIFICATION</scope>
    <source>
        <tissue evidence="6">Muscle</tissue>
    </source>
</reference>
<evidence type="ECO:0000256" key="4">
    <source>
        <dbReference type="SAM" id="MobiDB-lite"/>
    </source>
</evidence>
<dbReference type="SUPFAM" id="SSF46966">
    <property type="entry name" value="Spectrin repeat"/>
    <property type="match status" value="6"/>
</dbReference>
<keyword evidence="2" id="KW-0677">Repeat</keyword>
<feature type="compositionally biased region" description="Basic and acidic residues" evidence="4">
    <location>
        <begin position="986"/>
        <end position="999"/>
    </location>
</feature>
<accession>A0ABM1BPX8</accession>
<organism evidence="5 6">
    <name type="scientific">Limulus polyphemus</name>
    <name type="common">Atlantic horseshoe crab</name>
    <dbReference type="NCBI Taxonomy" id="6850"/>
    <lineage>
        <taxon>Eukaryota</taxon>
        <taxon>Metazoa</taxon>
        <taxon>Ecdysozoa</taxon>
        <taxon>Arthropoda</taxon>
        <taxon>Chelicerata</taxon>
        <taxon>Merostomata</taxon>
        <taxon>Xiphosura</taxon>
        <taxon>Limulidae</taxon>
        <taxon>Limulus</taxon>
    </lineage>
</organism>
<dbReference type="SMART" id="SM00150">
    <property type="entry name" value="SPEC"/>
    <property type="match status" value="5"/>
</dbReference>
<dbReference type="Proteomes" id="UP000694941">
    <property type="component" value="Unplaced"/>
</dbReference>
<feature type="compositionally biased region" description="Low complexity" evidence="4">
    <location>
        <begin position="972"/>
        <end position="985"/>
    </location>
</feature>
<keyword evidence="5" id="KW-1185">Reference proteome</keyword>
<name>A0ABM1BPX8_LIMPO</name>
<feature type="region of interest" description="Disordered" evidence="4">
    <location>
        <begin position="3065"/>
        <end position="3136"/>
    </location>
</feature>
<keyword evidence="3" id="KW-0175">Coiled coil</keyword>
<gene>
    <name evidence="6" type="primary">LOC106470391</name>
</gene>
<dbReference type="PANTHER" id="PTHR23169:SF23">
    <property type="entry name" value="SHORT STOP, ISOFORM H"/>
    <property type="match status" value="1"/>
</dbReference>
<dbReference type="Pfam" id="PF00681">
    <property type="entry name" value="Plectin"/>
    <property type="match status" value="3"/>
</dbReference>
<keyword evidence="1" id="KW-0597">Phosphoprotein</keyword>
<dbReference type="CDD" id="cd00176">
    <property type="entry name" value="SPEC"/>
    <property type="match status" value="2"/>
</dbReference>
<dbReference type="InterPro" id="IPR001101">
    <property type="entry name" value="Plectin_repeat"/>
</dbReference>
<dbReference type="RefSeq" id="XP_013786395.2">
    <property type="nucleotide sequence ID" value="XM_013930941.2"/>
</dbReference>
<evidence type="ECO:0000256" key="1">
    <source>
        <dbReference type="ARBA" id="ARBA00022553"/>
    </source>
</evidence>
<dbReference type="GeneID" id="106470391"/>
<protein>
    <submittedName>
        <fullName evidence="6">Uncharacterized protein LOC106470391</fullName>
    </submittedName>
</protein>
<dbReference type="InterPro" id="IPR018159">
    <property type="entry name" value="Spectrin/alpha-actinin"/>
</dbReference>
<dbReference type="PANTHER" id="PTHR23169">
    <property type="entry name" value="ENVOPLAKIN"/>
    <property type="match status" value="1"/>
</dbReference>
<evidence type="ECO:0000256" key="2">
    <source>
        <dbReference type="ARBA" id="ARBA00022737"/>
    </source>
</evidence>
<evidence type="ECO:0000256" key="3">
    <source>
        <dbReference type="SAM" id="Coils"/>
    </source>
</evidence>
<dbReference type="Gene3D" id="1.20.58.60">
    <property type="match status" value="4"/>
</dbReference>
<dbReference type="InterPro" id="IPR002017">
    <property type="entry name" value="Spectrin_repeat"/>
</dbReference>
<dbReference type="Gene3D" id="3.90.1290.10">
    <property type="entry name" value="Plakin repeat"/>
    <property type="match status" value="11"/>
</dbReference>
<dbReference type="InterPro" id="IPR043197">
    <property type="entry name" value="Plakin"/>
</dbReference>
<dbReference type="InterPro" id="IPR035915">
    <property type="entry name" value="Plakin_repeat_sf"/>
</dbReference>
<proteinExistence type="predicted"/>
<feature type="coiled-coil region" evidence="3">
    <location>
        <begin position="2437"/>
        <end position="2518"/>
    </location>
</feature>
<feature type="compositionally biased region" description="Basic and acidic residues" evidence="4">
    <location>
        <begin position="1007"/>
        <end position="1025"/>
    </location>
</feature>
<feature type="compositionally biased region" description="Low complexity" evidence="4">
    <location>
        <begin position="3110"/>
        <end position="3130"/>
    </location>
</feature>
<evidence type="ECO:0000313" key="5">
    <source>
        <dbReference type="Proteomes" id="UP000694941"/>
    </source>
</evidence>
<dbReference type="SUPFAM" id="SSF75399">
    <property type="entry name" value="Plakin repeat"/>
    <property type="match status" value="17"/>
</dbReference>
<sequence>MPKVLSPTLLLEEKRTGIRVIEETTERFELPPDGWFLKEAIDQKMFDTEMGLFMVPGTDRLVSFEETLRLQVIHPNSATVLEPSTRHAISLLKSVEKGILDSTGHYINNKTKEKFTMKEAIMRKLVLLKERRQVIEERTTKEIHITKMGDQFDQLTVVAGDFDKSTSLEILSEVGGFPKSQELHVITVEYIEIAPNIYFEPESVFILDGTNGEKMELTRAVSLKKIDGQLFSVREPKTGTDIPLDEAMNKGVVDTQTGDYTDETSGRKVPIKQAFKDGVIKLAPIQGTSETKIMKSFKSSPQTGTMQSKAIISLEDPKTGECIPLELALKRGIIDSETFSKVHEGQIKEFVTITKAIDQKESCGEVISKEKFRFSTEPEKPLKIPSRETTDISHIETPPELYPEPGFEVTIGRAWAQEGITLQKVRRRIMSPREAAKEGILDSNTANILTEVGNRKGSDGKPMTLTEAIRLKLIDGNSGTIPNPCKGQTVNILEALENGILDSVSGKLILPVGQSLALPEAVSQGLVLPAEQKIIHPEVGLLLTLNESLLCEIINPLSQVLEPVTKRIITLEEAIEKGIIDQNTLEVRTTSSIVSLVDAIKNYRVFEKARMFRIDNMPLLGLTFPVALQYGFIDTETKEFVHLISNKCTPLRDAIKQGLIMILPIPPILDSIEVLEALDKGLINSINCTMKHPRTGRDLPVQEAVDTGLLQMKPILPQSISVESFLKTLPTQATTSLRMVVESQTIELQPGYIMTSPRQVEDTETGEIIPIEDAKSRGIVKINIQTLRTTEPLTFIQSLERGLLSLSDQTFTEPLTGKTLPISQAISEGLLNPIEEFPTQEVIKYTIMQVFSVLYDENSELFHHPNTQKLVTFEELMDEGFVDLDAVIYDVPTGQPMTTKEAIEMGKVDIKTGKILDSITRKRITTIEATKMGLVFVISEPVIGGMTTLEGLKSLASKEKPKSESLPLQKIPSSASSKTSTSFPSREVKQFSPKEEKPPSTKTPSKPRKEDLSSPETHRISPQDDTDLARSEICLTETFTELSKDFEAPLFIGHSLPLCEAVDSGLINPDTTYIFSPSTNEKSLVQNALKDATVPADAIVVISSKTEVTLVEQKPELATPLSVTFALQEGYYDQNTESFVNPQTGEPATFMDLVVLGVIDPYKIKVRDLRSKEFVPLLDAVKKVLIDKNTGQMVNPKTGQRISFFEAVQLEWIIYTEHEKPSTLLTSLTFQQAIENKLFDTESVTIIHPISRNQIPLSKALETRLIDPNSVVIYNTKMENLLSVKEAENIGLINLHHNTYINLITKEEISLNTAYKRGYITVLRYPVSLVAIIKKELYNPNTGTIKDPVTNYQMNIYEAVKKNLVDAFITKVRDTKNENYVSLDEALQTNIIVPKSGKMKDTAKNTFLTLDVAVTNGLIISNRIQVSLIDAINQEFYKPDTGRFEDPVTGDDFTLDEAIHNGFIDVESAQVKDARFQILIPLKEAITTGIVDGQRGTLTYPNIMTLDVAVLNGFLITTRFPWTLQEALENRMYDTETGLMIDPDKGEKISLEEAVTRGWIEQKALTVKDPRSNDMLTLIEAIKIGIIDPVSGIVTDPSLGSNMHFYDALDRGLIIPAKRGFSLPEAIYKGFYDPKTGKFASPESLEKLTVDKAVVSGLIDPTSTLVQDGISGNILTFSQAMLDGVVDVKEGKITLNKAGKKVNFQEALDHGLLIEISRPLALREAIRKGIYDETTGKFLDPSLGQWLTLQEAINSHLIDPDSAHLRDTQTGFLKQLTLIDAIEAGLLNQETGKLTQPDGQEITLVSAFKSDLIMESKISISVQKAIHQGLYNEEMGKFTDPSTGKMITLQEAVRQFVINASLPCYWERSTCTLQTLKETIHAGIIDQQSGKFREPDTSIELPLNVALEKGLIVDIEKPLGLYKFVTMGLYSAQTGKIVHPSNGTQLSLEDAIKEEVIDNETSIIKNRNTGKYMKLPEAIHAKIINPYRGCYVVPVSKEELNFYDAVGEGLIVSAKKPLTLQEAIKMKLFNPASGQFTDITTGDQLNLAQAIEHGLIDGSSTFVRDPQTDQLMPIQVAIEQKFINVSTGTIREPLTGNFVSIIIAFERGMIISTERPTTFHQAVQQESIDFTKGTFKDASSTAGLMLEEVIKNELIDPESAVIKDPVSGRFKTLKQAIKDGLLDVKKKVMFDPMTEKATTLTITFDQETVIFFREPKTFDQAIDSDLLHLTNGQFKHPDSEKSIPLYGALKQGVLDPNSVVIKDTKRKKLVKILSAFEQEILDPDKSTVLNTGTNQILTIEGALEANLIITPRRPLSLLEALEYGAYDPDSGSFRDPFTEHLITLLQAIDSGLIDPTDTVFRDPGTGRILTIQQAADECLLNPREGVVFNPQNQQYITLVQAWMTGLFITAETRTAVEEKYKFAGDSISKLLNWIDDIREQLAELGQIQDDILELQNQIEKNRDIKNDLDDHQRAVSTCLNKVHQIVQQGAEVLSKDEIEQLQKDCKELKKHYDKTLEESEKLLHRLVLSQEELEKFNVELLTFKKWLLEAEEKLKEQEKNVGDLKNLKENGEYFKEFTNDVIAHQADLRFITMIAQRFVDESKEYLKILNNIRTNLPRRRAHVEPKESEVKAQVSVVSTTYQNLLNQVNRLRDKITTVEARQRHYSECLEKATSWLLEVQTTSRKLLDEPVAAEPKLIQDQLDRIKTVSLDIVSQSRVIENIKQAGKTLLDTLEKTETSIVEKQSIENTVQKLEDDHCTVSNDINEKSNELQTALVQSQDIQDGLDRLLKWLNETETIFRTQNKAISLSRERLDEQVQEHKIFQTDIDSQRPSIDAVTASAKDLSKGSNQRLAKKVETKMKDINTRFDKLCEKSRKRGILLEEVVTLVSTFEVMILHFEEWIHEITETLESREIVDLTPEEYCTQIEDAMNQRNAKKEDFDKMIKTGKNLVAKRDVTDTAPRKDKVKLLEQQWKELGDLLTEKQQAGKTRTQQLSAYETLRIKVLEWLNDIEGRVEELEVVVIDKDALQHQAAELKPIIKEHIDYAPTVDKVNVLGNSYDIILHGERGDSPRRHIGSPTKKFISSTSPTKKSPARTRHSPDIQSPTQGKSVSVQSPLSSISSGFSSQRSSADNLGGVEDLTPIQQQLSEINNRYSLLGVKLSDRQQEIESLTEETKCHLLTMKTLVNFVKGKEKQLPKESFPENKEQAGNQLHILKVVVFNI</sequence>